<proteinExistence type="predicted"/>
<dbReference type="Proteomes" id="UP000002714">
    <property type="component" value="Chromosome"/>
</dbReference>
<gene>
    <name evidence="2" type="ordered locus">Suden_1975</name>
</gene>
<evidence type="ECO:0000313" key="3">
    <source>
        <dbReference type="Proteomes" id="UP000002714"/>
    </source>
</evidence>
<dbReference type="OrthoDB" id="5348851at2"/>
<feature type="transmembrane region" description="Helical" evidence="1">
    <location>
        <begin position="39"/>
        <end position="57"/>
    </location>
</feature>
<dbReference type="KEGG" id="tdn:Suden_1975"/>
<dbReference type="STRING" id="326298.Suden_1975"/>
<dbReference type="HOGENOM" id="CLU_2036859_0_0_7"/>
<keyword evidence="3" id="KW-1185">Reference proteome</keyword>
<keyword evidence="1" id="KW-1133">Transmembrane helix</keyword>
<dbReference type="EMBL" id="CP000153">
    <property type="protein sequence ID" value="ABB45249.1"/>
    <property type="molecule type" value="Genomic_DNA"/>
</dbReference>
<keyword evidence="1" id="KW-0472">Membrane</keyword>
<sequence length="135" mass="15468">MGLFLELEAVYLVIGVFFLVITVVVTTRDFMPKGAFKKGMLGVLIAISILIGLHYTITIKRINGVEEIFNNGETVICENKMHRTISKSVLLSQSLGWRLEDHLFKHDEYERDFHSSRCVDWIGSEDVYVDENKSK</sequence>
<dbReference type="AlphaFoldDB" id="Q30P32"/>
<reference evidence="2 3" key="1">
    <citation type="journal article" date="2008" name="Appl. Environ. Microbiol.">
        <title>Genome of the epsilonproteobacterial chemolithoautotroph Sulfurimonas denitrificans.</title>
        <authorList>
            <person name="Sievert S.M."/>
            <person name="Scott K.M."/>
            <person name="Klotz M.G."/>
            <person name="Chain P.S.G."/>
            <person name="Hauser L.J."/>
            <person name="Hemp J."/>
            <person name="Huegler M."/>
            <person name="Land M."/>
            <person name="Lapidus A."/>
            <person name="Larimer F.W."/>
            <person name="Lucas S."/>
            <person name="Malfatti S.A."/>
            <person name="Meyer F."/>
            <person name="Paulsen I.T."/>
            <person name="Ren Q."/>
            <person name="Simon J."/>
            <person name="Bailey K."/>
            <person name="Diaz E."/>
            <person name="Fitzpatrick K.A."/>
            <person name="Glover B."/>
            <person name="Gwatney N."/>
            <person name="Korajkic A."/>
            <person name="Long A."/>
            <person name="Mobberley J.M."/>
            <person name="Pantry S.N."/>
            <person name="Pazder G."/>
            <person name="Peterson S."/>
            <person name="Quintanilla J.D."/>
            <person name="Sprinkle R."/>
            <person name="Stephens J."/>
            <person name="Thomas P."/>
            <person name="Vaughn R."/>
            <person name="Weber M.J."/>
            <person name="Wooten L.L."/>
        </authorList>
    </citation>
    <scope>NUCLEOTIDE SEQUENCE [LARGE SCALE GENOMIC DNA]</scope>
    <source>
        <strain evidence="3">ATCC 33889 / DSM 1251</strain>
    </source>
</reference>
<organism evidence="2 3">
    <name type="scientific">Sulfurimonas denitrificans (strain ATCC 33889 / DSM 1251)</name>
    <name type="common">Thiomicrospira denitrificans (strain ATCC 33889 / DSM 1251)</name>
    <dbReference type="NCBI Taxonomy" id="326298"/>
    <lineage>
        <taxon>Bacteria</taxon>
        <taxon>Pseudomonadati</taxon>
        <taxon>Campylobacterota</taxon>
        <taxon>Epsilonproteobacteria</taxon>
        <taxon>Campylobacterales</taxon>
        <taxon>Sulfurimonadaceae</taxon>
        <taxon>Sulfurimonas</taxon>
    </lineage>
</organism>
<dbReference type="RefSeq" id="WP_011373589.1">
    <property type="nucleotide sequence ID" value="NC_007575.1"/>
</dbReference>
<accession>Q30P32</accession>
<evidence type="ECO:0000256" key="1">
    <source>
        <dbReference type="SAM" id="Phobius"/>
    </source>
</evidence>
<name>Q30P32_SULDN</name>
<feature type="transmembrane region" description="Helical" evidence="1">
    <location>
        <begin position="9"/>
        <end position="27"/>
    </location>
</feature>
<dbReference type="eggNOG" id="ENOG50319E7">
    <property type="taxonomic scope" value="Bacteria"/>
</dbReference>
<evidence type="ECO:0000313" key="2">
    <source>
        <dbReference type="EMBL" id="ABB45249.1"/>
    </source>
</evidence>
<keyword evidence="1" id="KW-0812">Transmembrane</keyword>
<protein>
    <submittedName>
        <fullName evidence="2">Uncharacterized protein</fullName>
    </submittedName>
</protein>